<gene>
    <name evidence="2" type="ORF">DM02DRAFT_657422</name>
</gene>
<accession>A0A2V1DMA4</accession>
<keyword evidence="1" id="KW-1133">Transmembrane helix</keyword>
<protein>
    <submittedName>
        <fullName evidence="2">Uncharacterized protein</fullName>
    </submittedName>
</protein>
<sequence>MQSQQSRQPRAHTPPVHLHPSIRDRILVHIRIPRRRGQWQRIDSQNAAAHVWRLDVHVDLDLDLDRPVLVLVIILVLIIIITTTTTTITTTTAISSSSSGAAAAATTTMHPSQLTGEASEDFAATGAECSSSSVAAQCALLSQRRREVQ</sequence>
<feature type="transmembrane region" description="Helical" evidence="1">
    <location>
        <begin position="68"/>
        <end position="88"/>
    </location>
</feature>
<organism evidence="2 3">
    <name type="scientific">Periconia macrospinosa</name>
    <dbReference type="NCBI Taxonomy" id="97972"/>
    <lineage>
        <taxon>Eukaryota</taxon>
        <taxon>Fungi</taxon>
        <taxon>Dikarya</taxon>
        <taxon>Ascomycota</taxon>
        <taxon>Pezizomycotina</taxon>
        <taxon>Dothideomycetes</taxon>
        <taxon>Pleosporomycetidae</taxon>
        <taxon>Pleosporales</taxon>
        <taxon>Massarineae</taxon>
        <taxon>Periconiaceae</taxon>
        <taxon>Periconia</taxon>
    </lineage>
</organism>
<dbReference type="EMBL" id="KZ805415">
    <property type="protein sequence ID" value="PVH98389.1"/>
    <property type="molecule type" value="Genomic_DNA"/>
</dbReference>
<keyword evidence="3" id="KW-1185">Reference proteome</keyword>
<evidence type="ECO:0000313" key="2">
    <source>
        <dbReference type="EMBL" id="PVH98389.1"/>
    </source>
</evidence>
<keyword evidence="1" id="KW-0472">Membrane</keyword>
<keyword evidence="1" id="KW-0812">Transmembrane</keyword>
<proteinExistence type="predicted"/>
<dbReference type="AlphaFoldDB" id="A0A2V1DMA4"/>
<reference evidence="2 3" key="1">
    <citation type="journal article" date="2018" name="Sci. Rep.">
        <title>Comparative genomics provides insights into the lifestyle and reveals functional heterogeneity of dark septate endophytic fungi.</title>
        <authorList>
            <person name="Knapp D.G."/>
            <person name="Nemeth J.B."/>
            <person name="Barry K."/>
            <person name="Hainaut M."/>
            <person name="Henrissat B."/>
            <person name="Johnson J."/>
            <person name="Kuo A."/>
            <person name="Lim J.H.P."/>
            <person name="Lipzen A."/>
            <person name="Nolan M."/>
            <person name="Ohm R.A."/>
            <person name="Tamas L."/>
            <person name="Grigoriev I.V."/>
            <person name="Spatafora J.W."/>
            <person name="Nagy L.G."/>
            <person name="Kovacs G.M."/>
        </authorList>
    </citation>
    <scope>NUCLEOTIDE SEQUENCE [LARGE SCALE GENOMIC DNA]</scope>
    <source>
        <strain evidence="2 3">DSE2036</strain>
    </source>
</reference>
<evidence type="ECO:0000313" key="3">
    <source>
        <dbReference type="Proteomes" id="UP000244855"/>
    </source>
</evidence>
<evidence type="ECO:0000256" key="1">
    <source>
        <dbReference type="SAM" id="Phobius"/>
    </source>
</evidence>
<name>A0A2V1DMA4_9PLEO</name>
<dbReference type="Proteomes" id="UP000244855">
    <property type="component" value="Unassembled WGS sequence"/>
</dbReference>